<reference evidence="3" key="1">
    <citation type="submission" date="2017-10" db="EMBL/GenBank/DDBJ databases">
        <title>Phenotypic and genomic properties of facultatively anaerobic sulfur-reducing natronoarchaea from hypersaline soda lakes.</title>
        <authorList>
            <person name="Sorokin D.Y."/>
            <person name="Kublanov I.V."/>
            <person name="Roman P."/>
            <person name="Sinninghe Damste J.S."/>
            <person name="Golyshin P.N."/>
            <person name="Rojo D."/>
            <person name="Ciordia S."/>
            <person name="Mena Md.C."/>
            <person name="Ferrer M."/>
            <person name="Messina E."/>
            <person name="Smedile F."/>
            <person name="La Spada G."/>
            <person name="La Cono V."/>
            <person name="Yakimov M.M."/>
        </authorList>
    </citation>
    <scope>NUCLEOTIDE SEQUENCE [LARGE SCALE GENOMIC DNA]</scope>
    <source>
        <strain evidence="3">AArc1</strain>
    </source>
</reference>
<evidence type="ECO:0000313" key="3">
    <source>
        <dbReference type="Proteomes" id="UP000258707"/>
    </source>
</evidence>
<feature type="transmembrane region" description="Helical" evidence="1">
    <location>
        <begin position="71"/>
        <end position="92"/>
    </location>
</feature>
<dbReference type="KEGG" id="nan:AArc1_0776"/>
<evidence type="ECO:0000256" key="1">
    <source>
        <dbReference type="SAM" id="Phobius"/>
    </source>
</evidence>
<name>A0A346PC73_9EURY</name>
<dbReference type="EMBL" id="CP024047">
    <property type="protein sequence ID" value="AXR77118.1"/>
    <property type="molecule type" value="Genomic_DNA"/>
</dbReference>
<protein>
    <submittedName>
        <fullName evidence="2">Uncharacterized protein</fullName>
    </submittedName>
</protein>
<keyword evidence="1" id="KW-1133">Transmembrane helix</keyword>
<feature type="transmembrane region" description="Helical" evidence="1">
    <location>
        <begin position="38"/>
        <end position="59"/>
    </location>
</feature>
<accession>A0A346PC73</accession>
<sequence>MDEQGRCGQCRSLISQGVDRCPDCGYEPASQGRIIGRIVGLLAVFTLCVTTGVLGYLSLLSLQQGTVGQAGPLVAALLGLWIGAAVALVAIFRGRTRTPTNDVV</sequence>
<evidence type="ECO:0000313" key="2">
    <source>
        <dbReference type="EMBL" id="AXR77118.1"/>
    </source>
</evidence>
<proteinExistence type="predicted"/>
<organism evidence="2 3">
    <name type="scientific">Natrarchaeobaculum sulfurireducens</name>
    <dbReference type="NCBI Taxonomy" id="2044521"/>
    <lineage>
        <taxon>Archaea</taxon>
        <taxon>Methanobacteriati</taxon>
        <taxon>Methanobacteriota</taxon>
        <taxon>Stenosarchaea group</taxon>
        <taxon>Halobacteria</taxon>
        <taxon>Halobacteriales</taxon>
        <taxon>Natrialbaceae</taxon>
        <taxon>Natrarchaeobaculum</taxon>
    </lineage>
</organism>
<keyword evidence="1" id="KW-0812">Transmembrane</keyword>
<dbReference type="RefSeq" id="WP_117363326.1">
    <property type="nucleotide sequence ID" value="NZ_CP024047.1"/>
</dbReference>
<dbReference type="Proteomes" id="UP000258707">
    <property type="component" value="Chromosome"/>
</dbReference>
<dbReference type="GeneID" id="37637586"/>
<gene>
    <name evidence="2" type="ORF">AArc1_0776</name>
</gene>
<keyword evidence="1" id="KW-0472">Membrane</keyword>
<dbReference type="AlphaFoldDB" id="A0A346PC73"/>